<protein>
    <submittedName>
        <fullName evidence="2">Uncharacterized protein</fullName>
    </submittedName>
</protein>
<feature type="region of interest" description="Disordered" evidence="1">
    <location>
        <begin position="1"/>
        <end position="47"/>
    </location>
</feature>
<dbReference type="Proteomes" id="UP000030475">
    <property type="component" value="Unassembled WGS sequence"/>
</dbReference>
<sequence>MVETEVKVEKPPADIARPGPGAPDTTDVRATGEPLASTGGDSNGALEAAADGISGGLAIGNADCLPRSKSQVPHAPRK</sequence>
<gene>
    <name evidence="2" type="ORF">Y036_4205</name>
</gene>
<organism evidence="2 3">
    <name type="scientific">Burkholderia pseudomallei</name>
    <name type="common">Pseudomonas pseudomallei</name>
    <dbReference type="NCBI Taxonomy" id="28450"/>
    <lineage>
        <taxon>Bacteria</taxon>
        <taxon>Pseudomonadati</taxon>
        <taxon>Pseudomonadota</taxon>
        <taxon>Betaproteobacteria</taxon>
        <taxon>Burkholderiales</taxon>
        <taxon>Burkholderiaceae</taxon>
        <taxon>Burkholderia</taxon>
        <taxon>pseudomallei group</taxon>
    </lineage>
</organism>
<name>A0AA40JFF3_BURPE</name>
<feature type="compositionally biased region" description="Basic and acidic residues" evidence="1">
    <location>
        <begin position="1"/>
        <end position="12"/>
    </location>
</feature>
<evidence type="ECO:0000313" key="2">
    <source>
        <dbReference type="EMBL" id="KGX11275.1"/>
    </source>
</evidence>
<evidence type="ECO:0000256" key="1">
    <source>
        <dbReference type="SAM" id="MobiDB-lite"/>
    </source>
</evidence>
<proteinExistence type="predicted"/>
<dbReference type="AlphaFoldDB" id="A0AA40JFF3"/>
<dbReference type="EMBL" id="JQIM01000009">
    <property type="protein sequence ID" value="KGX11275.1"/>
    <property type="molecule type" value="Genomic_DNA"/>
</dbReference>
<comment type="caution">
    <text evidence="2">The sequence shown here is derived from an EMBL/GenBank/DDBJ whole genome shotgun (WGS) entry which is preliminary data.</text>
</comment>
<evidence type="ECO:0000313" key="3">
    <source>
        <dbReference type="Proteomes" id="UP000030475"/>
    </source>
</evidence>
<reference evidence="2 3" key="1">
    <citation type="submission" date="2014-08" db="EMBL/GenBank/DDBJ databases">
        <authorList>
            <person name="Bunnell A."/>
            <person name="Chain P.S."/>
            <person name="Chertkov O."/>
            <person name="Currie B.J."/>
            <person name="Daligault H.E."/>
            <person name="Davenport K.W."/>
            <person name="Davis C."/>
            <person name="Gleasner C.D."/>
            <person name="Johnson S.L."/>
            <person name="Kaestli M."/>
            <person name="Koren S."/>
            <person name="Kunde Y.A."/>
            <person name="Mayo M."/>
            <person name="McMurry K.K."/>
            <person name="Price E.P."/>
            <person name="Reitenga K.G."/>
            <person name="Robison R."/>
            <person name="Rosovitz M.J."/>
            <person name="Sarovich D.S."/>
            <person name="Teshima H."/>
        </authorList>
    </citation>
    <scope>NUCLEOTIDE SEQUENCE [LARGE SCALE GENOMIC DNA]</scope>
    <source>
        <strain evidence="2 3">MSHR44</strain>
    </source>
</reference>
<accession>A0AA40JFF3</accession>
<dbReference type="RefSeq" id="WP_076883131.1">
    <property type="nucleotide sequence ID" value="NZ_CM121440.1"/>
</dbReference>